<evidence type="ECO:0000256" key="1">
    <source>
        <dbReference type="SAM" id="MobiDB-lite"/>
    </source>
</evidence>
<feature type="region of interest" description="Disordered" evidence="1">
    <location>
        <begin position="368"/>
        <end position="389"/>
    </location>
</feature>
<evidence type="ECO:0000313" key="3">
    <source>
        <dbReference type="Proteomes" id="UP000078542"/>
    </source>
</evidence>
<organism evidence="2 3">
    <name type="scientific">Cyphomyrmex costatus</name>
    <dbReference type="NCBI Taxonomy" id="456900"/>
    <lineage>
        <taxon>Eukaryota</taxon>
        <taxon>Metazoa</taxon>
        <taxon>Ecdysozoa</taxon>
        <taxon>Arthropoda</taxon>
        <taxon>Hexapoda</taxon>
        <taxon>Insecta</taxon>
        <taxon>Pterygota</taxon>
        <taxon>Neoptera</taxon>
        <taxon>Endopterygota</taxon>
        <taxon>Hymenoptera</taxon>
        <taxon>Apocrita</taxon>
        <taxon>Aculeata</taxon>
        <taxon>Formicoidea</taxon>
        <taxon>Formicidae</taxon>
        <taxon>Myrmicinae</taxon>
        <taxon>Cyphomyrmex</taxon>
    </lineage>
</organism>
<accession>A0A195D7T2</accession>
<reference evidence="2 3" key="1">
    <citation type="submission" date="2016-03" db="EMBL/GenBank/DDBJ databases">
        <title>Cyphomyrmex costatus WGS genome.</title>
        <authorList>
            <person name="Nygaard S."/>
            <person name="Hu H."/>
            <person name="Boomsma J."/>
            <person name="Zhang G."/>
        </authorList>
    </citation>
    <scope>NUCLEOTIDE SEQUENCE [LARGE SCALE GENOMIC DNA]</scope>
    <source>
        <strain evidence="2">MS0001</strain>
        <tissue evidence="2">Whole body</tissue>
    </source>
</reference>
<gene>
    <name evidence="2" type="ORF">ALC62_00498</name>
</gene>
<dbReference type="EMBL" id="KQ976760">
    <property type="protein sequence ID" value="KYN08514.1"/>
    <property type="molecule type" value="Genomic_DNA"/>
</dbReference>
<protein>
    <submittedName>
        <fullName evidence="2">Uncharacterized protein</fullName>
    </submittedName>
</protein>
<keyword evidence="3" id="KW-1185">Reference proteome</keyword>
<name>A0A195D7T2_9HYME</name>
<dbReference type="AlphaFoldDB" id="A0A195D7T2"/>
<sequence length="421" mass="48090">MEVDTENVAMDDSDALMRTDDGGGVINSNIDDDDGAPTVEETYEITTTRRKTIRTSYKIQERVVYSGYYSYHLVIPYDGFGRRVMLYRYISRYLAQTQIISEIHKIASSRSICAWCNVFSARRSDEREDPLSRLSSHVRQTAAILRHCQDDDFRTGNELASSAETTVGNVSRGKTFTRKGREIIWILLDEDKNEGDARFNDFLSVNSRPFASPIESQPRDADPLLLVFTPVRLSRRGFVVPFDSVISSELWASFNHSYEKYGFYQDKRNLRKSKIVFLLSHVFKIKEYIFLIFSDVTKRRYQKDSFKSAYGVENLNRVTFNLIILDNLVKSLEKLDPPSREARPRGARVKVVLNARVAARGTPIVRGDTATRHRVSPKTGERRSPNLNAIREVGRGRADDPREAGAARVDGLLCPRRQRAL</sequence>
<dbReference type="Proteomes" id="UP000078542">
    <property type="component" value="Unassembled WGS sequence"/>
</dbReference>
<proteinExistence type="predicted"/>
<evidence type="ECO:0000313" key="2">
    <source>
        <dbReference type="EMBL" id="KYN08514.1"/>
    </source>
</evidence>